<comment type="caution">
    <text evidence="1">The sequence shown here is derived from an EMBL/GenBank/DDBJ whole genome shotgun (WGS) entry which is preliminary data.</text>
</comment>
<evidence type="ECO:0000313" key="1">
    <source>
        <dbReference type="EMBL" id="NRT20274.1"/>
    </source>
</evidence>
<evidence type="ECO:0000313" key="2">
    <source>
        <dbReference type="Proteomes" id="UP000779507"/>
    </source>
</evidence>
<organism evidence="1 2">
    <name type="scientific">Hymenobacter caeli</name>
    <dbReference type="NCBI Taxonomy" id="2735894"/>
    <lineage>
        <taxon>Bacteria</taxon>
        <taxon>Pseudomonadati</taxon>
        <taxon>Bacteroidota</taxon>
        <taxon>Cytophagia</taxon>
        <taxon>Cytophagales</taxon>
        <taxon>Hymenobacteraceae</taxon>
        <taxon>Hymenobacter</taxon>
    </lineage>
</organism>
<name>A0ABX2FUW3_9BACT</name>
<sequence length="85" mass="8983">MDFAVNFNNKPVAEANEINNKKINGVLASKLDTELRRPQPLPQQLFSGGRGPAVLPGVGFGLVPGAHVGGVNMLTRAAELGRLVH</sequence>
<accession>A0ABX2FUW3</accession>
<reference evidence="1 2" key="1">
    <citation type="submission" date="2020-05" db="EMBL/GenBank/DDBJ databases">
        <title>Genomic Encyclopedia of Type Strains, Phase IV (KMG-V): Genome sequencing to study the core and pangenomes of soil and plant-associated prokaryotes.</title>
        <authorList>
            <person name="Whitman W."/>
        </authorList>
    </citation>
    <scope>NUCLEOTIDE SEQUENCE [LARGE SCALE GENOMIC DNA]</scope>
    <source>
        <strain evidence="1 2">9A</strain>
    </source>
</reference>
<dbReference type="Proteomes" id="UP000779507">
    <property type="component" value="Unassembled WGS sequence"/>
</dbReference>
<gene>
    <name evidence="1" type="ORF">HNP98_003114</name>
</gene>
<dbReference type="EMBL" id="JABSNP010000015">
    <property type="protein sequence ID" value="NRT20274.1"/>
    <property type="molecule type" value="Genomic_DNA"/>
</dbReference>
<protein>
    <submittedName>
        <fullName evidence="1">Uncharacterized protein</fullName>
    </submittedName>
</protein>
<proteinExistence type="predicted"/>
<keyword evidence="2" id="KW-1185">Reference proteome</keyword>